<sequence length="303" mass="34820">MRNGVDYKLAKKIVHNGEEHLGMLPNPHYSIEEIIAHFHYGGFSVVIDRMHRRWGAVAVQARRLEEELNAIKVGVNMYLTPEVMLETETDKRNGHTRQGFEAHWDWMDVIVIQLSGRKRWSVANEPIVYLSNKDQKRKPTVEEIQHYGDARFSEFTLCPGDAIYIPRGHIHNASTVLLDDDELDHCPSSYPSEEMAKLLNVNGPSLHLTFGIEQSCEGKVESLLHHAINMYFDDNRASNSIAIPAESCSSRSKQRQHTTLNGNLFYIMHWPQSRGEIIRVTFHHFVVLMENKQIVIVSDDQCH</sequence>
<keyword evidence="3" id="KW-0539">Nucleus</keyword>
<dbReference type="GO" id="GO:0005730">
    <property type="term" value="C:nucleolus"/>
    <property type="evidence" value="ECO:0007669"/>
    <property type="project" value="TreeGrafter"/>
</dbReference>
<dbReference type="Pfam" id="PF08007">
    <property type="entry name" value="JmjC_2"/>
    <property type="match status" value="1"/>
</dbReference>
<keyword evidence="3" id="KW-0805">Transcription regulation</keyword>
<keyword evidence="3" id="KW-0223">Dioxygenase</keyword>
<dbReference type="GO" id="GO:0032453">
    <property type="term" value="F:histone H3K4 demethylase activity"/>
    <property type="evidence" value="ECO:0007669"/>
    <property type="project" value="TreeGrafter"/>
</dbReference>
<keyword evidence="1 3" id="KW-0479">Metal-binding</keyword>
<dbReference type="PROSITE" id="PS51184">
    <property type="entry name" value="JMJC"/>
    <property type="match status" value="1"/>
</dbReference>
<name>A0AAD8Y5A1_9STRA</name>
<dbReference type="AlphaFoldDB" id="A0AAD8Y5A1"/>
<gene>
    <name evidence="5" type="ORF">QTG54_009501</name>
</gene>
<keyword evidence="3" id="KW-0560">Oxidoreductase</keyword>
<dbReference type="EMBL" id="JATAAI010000017">
    <property type="protein sequence ID" value="KAK1739742.1"/>
    <property type="molecule type" value="Genomic_DNA"/>
</dbReference>
<dbReference type="GO" id="GO:0051864">
    <property type="term" value="F:histone H3K36 demethylase activity"/>
    <property type="evidence" value="ECO:0007669"/>
    <property type="project" value="TreeGrafter"/>
</dbReference>
<comment type="cofactor">
    <cofactor evidence="3">
        <name>Fe(2+)</name>
        <dbReference type="ChEBI" id="CHEBI:29033"/>
    </cofactor>
    <text evidence="3">Binds 1 Fe(2+) ion per subunit.</text>
</comment>
<keyword evidence="2 3" id="KW-0408">Iron</keyword>
<accession>A0AAD8Y5A1</accession>
<reference evidence="5" key="1">
    <citation type="submission" date="2023-06" db="EMBL/GenBank/DDBJ databases">
        <title>Survivors Of The Sea: Transcriptome response of Skeletonema marinoi to long-term dormancy.</title>
        <authorList>
            <person name="Pinder M.I.M."/>
            <person name="Kourtchenko O."/>
            <person name="Robertson E.K."/>
            <person name="Larsson T."/>
            <person name="Maumus F."/>
            <person name="Osuna-Cruz C.M."/>
            <person name="Vancaester E."/>
            <person name="Stenow R."/>
            <person name="Vandepoele K."/>
            <person name="Ploug H."/>
            <person name="Bruchert V."/>
            <person name="Godhe A."/>
            <person name="Topel M."/>
        </authorList>
    </citation>
    <scope>NUCLEOTIDE SEQUENCE</scope>
    <source>
        <strain evidence="5">R05AC</strain>
    </source>
</reference>
<comment type="subcellular location">
    <subcellularLocation>
        <location evidence="3">Nucleus</location>
    </subcellularLocation>
</comment>
<keyword evidence="3" id="KW-0804">Transcription</keyword>
<comment type="similarity">
    <text evidence="3">Belongs to the ROX family.</text>
</comment>
<evidence type="ECO:0000256" key="1">
    <source>
        <dbReference type="ARBA" id="ARBA00022723"/>
    </source>
</evidence>
<keyword evidence="6" id="KW-1185">Reference proteome</keyword>
<dbReference type="InterPro" id="IPR003347">
    <property type="entry name" value="JmjC_dom"/>
</dbReference>
<dbReference type="SUPFAM" id="SSF51197">
    <property type="entry name" value="Clavaminate synthase-like"/>
    <property type="match status" value="1"/>
</dbReference>
<comment type="function">
    <text evidence="3">Oxygenase that can act as both a histone lysine demethylase and a ribosomal histidine hydroxylase.</text>
</comment>
<protein>
    <recommendedName>
        <fullName evidence="3">Bifunctional lysine-specific demethylase and histidyl-hydroxylase</fullName>
        <ecNumber evidence="3">1.14.11.-</ecNumber>
    </recommendedName>
</protein>
<dbReference type="PANTHER" id="PTHR13096:SF9">
    <property type="entry name" value="BIFUNCTIONAL LYSINE-SPECIFIC DEMETHYLASE AND HISTIDYL-HYDROXYLASE"/>
    <property type="match status" value="1"/>
</dbReference>
<evidence type="ECO:0000313" key="6">
    <source>
        <dbReference type="Proteomes" id="UP001224775"/>
    </source>
</evidence>
<dbReference type="Proteomes" id="UP001224775">
    <property type="component" value="Unassembled WGS sequence"/>
</dbReference>
<evidence type="ECO:0000256" key="2">
    <source>
        <dbReference type="ARBA" id="ARBA00023004"/>
    </source>
</evidence>
<comment type="caution">
    <text evidence="5">The sequence shown here is derived from an EMBL/GenBank/DDBJ whole genome shotgun (WGS) entry which is preliminary data.</text>
</comment>
<evidence type="ECO:0000259" key="4">
    <source>
        <dbReference type="PROSITE" id="PS51184"/>
    </source>
</evidence>
<dbReference type="InterPro" id="IPR039994">
    <property type="entry name" value="NO66-like"/>
</dbReference>
<evidence type="ECO:0000313" key="5">
    <source>
        <dbReference type="EMBL" id="KAK1739742.1"/>
    </source>
</evidence>
<dbReference type="GO" id="GO:0005506">
    <property type="term" value="F:iron ion binding"/>
    <property type="evidence" value="ECO:0007669"/>
    <property type="project" value="UniProtKB-UniRule"/>
</dbReference>
<feature type="domain" description="JmjC" evidence="4">
    <location>
        <begin position="20"/>
        <end position="204"/>
    </location>
</feature>
<dbReference type="EC" id="1.14.11.-" evidence="3"/>
<proteinExistence type="inferred from homology"/>
<organism evidence="5 6">
    <name type="scientific">Skeletonema marinoi</name>
    <dbReference type="NCBI Taxonomy" id="267567"/>
    <lineage>
        <taxon>Eukaryota</taxon>
        <taxon>Sar</taxon>
        <taxon>Stramenopiles</taxon>
        <taxon>Ochrophyta</taxon>
        <taxon>Bacillariophyta</taxon>
        <taxon>Coscinodiscophyceae</taxon>
        <taxon>Thalassiosirophycidae</taxon>
        <taxon>Thalassiosirales</taxon>
        <taxon>Skeletonemataceae</taxon>
        <taxon>Skeletonema</taxon>
        <taxon>Skeletonema marinoi-dohrnii complex</taxon>
    </lineage>
</organism>
<evidence type="ECO:0000256" key="3">
    <source>
        <dbReference type="RuleBase" id="RU366061"/>
    </source>
</evidence>
<dbReference type="Gene3D" id="2.60.120.650">
    <property type="entry name" value="Cupin"/>
    <property type="match status" value="1"/>
</dbReference>
<dbReference type="PANTHER" id="PTHR13096">
    <property type="entry name" value="MINA53 MYC INDUCED NUCLEAR ANTIGEN"/>
    <property type="match status" value="1"/>
</dbReference>